<dbReference type="Proteomes" id="UP000274358">
    <property type="component" value="Unassembled WGS sequence"/>
</dbReference>
<sequence>MAYSGTERFSPLVLARIVGVVSLVGIVTGAFDIGYVRSTLIVSGDAAATVHNIALHEGLFRLGFAAHVVLLLCNVPDEIISFLLFRRVNGIVAAIAMGCGLIGTAIEGLDMLNAYVPLKLAAEGGAMAAFSPAQLQGLSYLSLQLQDTGLLISFVFYGLDEMLAGYLIFRSGFLPRLLGVLLALSGLSYFTDGFVSFISPSLQNRLLPYLLFPCLPGEGSIALWLTIVGLNVQKWRAWATDPRTANWMP</sequence>
<feature type="transmembrane region" description="Helical" evidence="1">
    <location>
        <begin position="210"/>
        <end position="230"/>
    </location>
</feature>
<organism evidence="2 3">
    <name type="scientific">Dyella choica</name>
    <dbReference type="NCBI Taxonomy" id="1927959"/>
    <lineage>
        <taxon>Bacteria</taxon>
        <taxon>Pseudomonadati</taxon>
        <taxon>Pseudomonadota</taxon>
        <taxon>Gammaproteobacteria</taxon>
        <taxon>Lysobacterales</taxon>
        <taxon>Rhodanobacteraceae</taxon>
        <taxon>Dyella</taxon>
    </lineage>
</organism>
<dbReference type="AlphaFoldDB" id="A0A3S0RK99"/>
<dbReference type="InterPro" id="IPR025495">
    <property type="entry name" value="DUF4386"/>
</dbReference>
<feature type="transmembrane region" description="Helical" evidence="1">
    <location>
        <begin position="58"/>
        <end position="76"/>
    </location>
</feature>
<keyword evidence="3" id="KW-1185">Reference proteome</keyword>
<dbReference type="RefSeq" id="WP_126685140.1">
    <property type="nucleotide sequence ID" value="NZ_RYYV01000008.1"/>
</dbReference>
<dbReference type="Pfam" id="PF14329">
    <property type="entry name" value="DUF4386"/>
    <property type="match status" value="1"/>
</dbReference>
<gene>
    <name evidence="2" type="ORF">EKH80_12760</name>
</gene>
<comment type="caution">
    <text evidence="2">The sequence shown here is derived from an EMBL/GenBank/DDBJ whole genome shotgun (WGS) entry which is preliminary data.</text>
</comment>
<name>A0A3S0RK99_9GAMM</name>
<keyword evidence="1" id="KW-0472">Membrane</keyword>
<evidence type="ECO:0000313" key="2">
    <source>
        <dbReference type="EMBL" id="RUL74944.1"/>
    </source>
</evidence>
<proteinExistence type="predicted"/>
<evidence type="ECO:0000313" key="3">
    <source>
        <dbReference type="Proteomes" id="UP000274358"/>
    </source>
</evidence>
<feature type="transmembrane region" description="Helical" evidence="1">
    <location>
        <begin position="150"/>
        <end position="169"/>
    </location>
</feature>
<keyword evidence="1" id="KW-1133">Transmembrane helix</keyword>
<evidence type="ECO:0000256" key="1">
    <source>
        <dbReference type="SAM" id="Phobius"/>
    </source>
</evidence>
<dbReference type="OrthoDB" id="5421633at2"/>
<feature type="transmembrane region" description="Helical" evidence="1">
    <location>
        <begin position="12"/>
        <end position="31"/>
    </location>
</feature>
<dbReference type="EMBL" id="RYYV01000008">
    <property type="protein sequence ID" value="RUL74944.1"/>
    <property type="molecule type" value="Genomic_DNA"/>
</dbReference>
<feature type="transmembrane region" description="Helical" evidence="1">
    <location>
        <begin position="176"/>
        <end position="198"/>
    </location>
</feature>
<protein>
    <submittedName>
        <fullName evidence="2">DUF4386 domain-containing protein</fullName>
    </submittedName>
</protein>
<keyword evidence="1" id="KW-0812">Transmembrane</keyword>
<reference evidence="2 3" key="1">
    <citation type="submission" date="2018-12" db="EMBL/GenBank/DDBJ databases">
        <title>Dyella dinghuensis sp. nov. DHOA06 and Dyella choica sp. nov. 4M-K27, isolated from forest soil.</title>
        <authorList>
            <person name="Qiu L.-H."/>
            <person name="Gao Z.-H."/>
        </authorList>
    </citation>
    <scope>NUCLEOTIDE SEQUENCE [LARGE SCALE GENOMIC DNA]</scope>
    <source>
        <strain evidence="2 3">4M-K27</strain>
    </source>
</reference>
<feature type="transmembrane region" description="Helical" evidence="1">
    <location>
        <begin position="88"/>
        <end position="106"/>
    </location>
</feature>
<accession>A0A3S0RK99</accession>